<dbReference type="Gene3D" id="3.90.320.10">
    <property type="match status" value="1"/>
</dbReference>
<name>X0YC96_9ZZZZ</name>
<proteinExistence type="predicted"/>
<protein>
    <submittedName>
        <fullName evidence="1">Uncharacterized protein</fullName>
    </submittedName>
</protein>
<dbReference type="InterPro" id="IPR011604">
    <property type="entry name" value="PDDEXK-like_dom_sf"/>
</dbReference>
<feature type="non-terminal residue" evidence="1">
    <location>
        <position position="146"/>
    </location>
</feature>
<evidence type="ECO:0000313" key="1">
    <source>
        <dbReference type="EMBL" id="GAG53449.1"/>
    </source>
</evidence>
<gene>
    <name evidence="1" type="ORF">S01H1_76275</name>
</gene>
<reference evidence="1" key="1">
    <citation type="journal article" date="2014" name="Front. Microbiol.">
        <title>High frequency of phylogenetically diverse reductive dehalogenase-homologous genes in deep subseafloor sedimentary metagenomes.</title>
        <authorList>
            <person name="Kawai M."/>
            <person name="Futagami T."/>
            <person name="Toyoda A."/>
            <person name="Takaki Y."/>
            <person name="Nishi S."/>
            <person name="Hori S."/>
            <person name="Arai W."/>
            <person name="Tsubouchi T."/>
            <person name="Morono Y."/>
            <person name="Uchiyama I."/>
            <person name="Ito T."/>
            <person name="Fujiyama A."/>
            <person name="Inagaki F."/>
            <person name="Takami H."/>
        </authorList>
    </citation>
    <scope>NUCLEOTIDE SEQUENCE</scope>
    <source>
        <strain evidence="1">Expedition CK06-06</strain>
    </source>
</reference>
<accession>X0YC96</accession>
<dbReference type="AlphaFoldDB" id="X0YC96"/>
<organism evidence="1">
    <name type="scientific">marine sediment metagenome</name>
    <dbReference type="NCBI Taxonomy" id="412755"/>
    <lineage>
        <taxon>unclassified sequences</taxon>
        <taxon>metagenomes</taxon>
        <taxon>ecological metagenomes</taxon>
    </lineage>
</organism>
<comment type="caution">
    <text evidence="1">The sequence shown here is derived from an EMBL/GenBank/DDBJ whole genome shotgun (WGS) entry which is preliminary data.</text>
</comment>
<sequence length="146" mass="16722">MTIPTEPGIYRDVPNGDYDEIPAVRRSFAWDLFKKSPKHARWIQQHGKTSKALSLGTMVHLAMLQPEEFPRRYSVMPAFDLDVANLTKDGKEPKSPKATGYYRGKAAEFESMCGRDGITIVAQDDYDTAYHIGHNIRNHDDMQRFF</sequence>
<dbReference type="EMBL" id="BARS01051175">
    <property type="protein sequence ID" value="GAG53449.1"/>
    <property type="molecule type" value="Genomic_DNA"/>
</dbReference>